<dbReference type="SUPFAM" id="SSF53850">
    <property type="entry name" value="Periplasmic binding protein-like II"/>
    <property type="match status" value="2"/>
</dbReference>
<evidence type="ECO:0000313" key="5">
    <source>
        <dbReference type="Proteomes" id="UP001277761"/>
    </source>
</evidence>
<comment type="caution">
    <text evidence="4">The sequence shown here is derived from an EMBL/GenBank/DDBJ whole genome shotgun (WGS) entry which is preliminary data.</text>
</comment>
<dbReference type="InterPro" id="IPR024370">
    <property type="entry name" value="PBP_domain"/>
</dbReference>
<dbReference type="InterPro" id="IPR050811">
    <property type="entry name" value="Phosphate_ABC_transporter"/>
</dbReference>
<evidence type="ECO:0000313" key="4">
    <source>
        <dbReference type="EMBL" id="MDX8152599.1"/>
    </source>
</evidence>
<keyword evidence="5" id="KW-1185">Reference proteome</keyword>
<feature type="compositionally biased region" description="Low complexity" evidence="2">
    <location>
        <begin position="311"/>
        <end position="322"/>
    </location>
</feature>
<feature type="region of interest" description="Disordered" evidence="2">
    <location>
        <begin position="457"/>
        <end position="495"/>
    </location>
</feature>
<protein>
    <submittedName>
        <fullName evidence="4">Substrate-binding domain-containing protein</fullName>
    </submittedName>
</protein>
<feature type="region of interest" description="Disordered" evidence="2">
    <location>
        <begin position="48"/>
        <end position="71"/>
    </location>
</feature>
<gene>
    <name evidence="4" type="ORF">SK069_13420</name>
</gene>
<reference evidence="4 5" key="1">
    <citation type="submission" date="2023-11" db="EMBL/GenBank/DDBJ databases">
        <authorList>
            <person name="Xu M."/>
            <person name="Jiang T."/>
        </authorList>
    </citation>
    <scope>NUCLEOTIDE SEQUENCE [LARGE SCALE GENOMIC DNA]</scope>
    <source>
        <strain evidence="4 5">SD</strain>
    </source>
</reference>
<dbReference type="PANTHER" id="PTHR30570:SF1">
    <property type="entry name" value="PHOSPHATE-BINDING PROTEIN PSTS"/>
    <property type="match status" value="1"/>
</dbReference>
<evidence type="ECO:0000256" key="2">
    <source>
        <dbReference type="SAM" id="MobiDB-lite"/>
    </source>
</evidence>
<dbReference type="Gene3D" id="3.40.190.10">
    <property type="entry name" value="Periplasmic binding protein-like II"/>
    <property type="match status" value="4"/>
</dbReference>
<evidence type="ECO:0000259" key="3">
    <source>
        <dbReference type="Pfam" id="PF12849"/>
    </source>
</evidence>
<name>A0ABU4VNG3_9ACTN</name>
<dbReference type="Pfam" id="PF12849">
    <property type="entry name" value="PBP_like_2"/>
    <property type="match status" value="1"/>
</dbReference>
<feature type="compositionally biased region" description="Basic and acidic residues" evidence="2">
    <location>
        <begin position="287"/>
        <end position="306"/>
    </location>
</feature>
<dbReference type="Proteomes" id="UP001277761">
    <property type="component" value="Unassembled WGS sequence"/>
</dbReference>
<proteinExistence type="predicted"/>
<dbReference type="EMBL" id="JAXAVX010000007">
    <property type="protein sequence ID" value="MDX8152599.1"/>
    <property type="molecule type" value="Genomic_DNA"/>
</dbReference>
<feature type="compositionally biased region" description="Low complexity" evidence="2">
    <location>
        <begin position="466"/>
        <end position="495"/>
    </location>
</feature>
<dbReference type="RefSeq" id="WP_319954755.1">
    <property type="nucleotide sequence ID" value="NZ_JAXAVX010000007.1"/>
</dbReference>
<evidence type="ECO:0000256" key="1">
    <source>
        <dbReference type="ARBA" id="ARBA00022729"/>
    </source>
</evidence>
<dbReference type="PANTHER" id="PTHR30570">
    <property type="entry name" value="PERIPLASMIC PHOSPHATE BINDING COMPONENT OF PHOSPHATE ABC TRANSPORTER"/>
    <property type="match status" value="1"/>
</dbReference>
<organism evidence="4 5">
    <name type="scientific">Patulibacter brassicae</name>
    <dbReference type="NCBI Taxonomy" id="1705717"/>
    <lineage>
        <taxon>Bacteria</taxon>
        <taxon>Bacillati</taxon>
        <taxon>Actinomycetota</taxon>
        <taxon>Thermoleophilia</taxon>
        <taxon>Solirubrobacterales</taxon>
        <taxon>Patulibacteraceae</taxon>
        <taxon>Patulibacter</taxon>
    </lineage>
</organism>
<keyword evidence="1" id="KW-0732">Signal</keyword>
<feature type="domain" description="PBP" evidence="3">
    <location>
        <begin position="73"/>
        <end position="203"/>
    </location>
</feature>
<accession>A0ABU4VNG3</accession>
<dbReference type="PROSITE" id="PS51257">
    <property type="entry name" value="PROKAR_LIPOPROTEIN"/>
    <property type="match status" value="1"/>
</dbReference>
<sequence length="495" mass="53794">MSVLRHVLACTATALVLAGCGISTGSDVIRGDRAAAEQREEAARERLAAEQQRRSSLPSRPDGSAEVSVSGEQSLLKRAVEALQSRNSSMSYGVRVQPADSGFEDLCAGRIDLLQTSRPISRDELARCRANGLSVGSPVTIGFTTAIVVTRNRVDLGGDCMTVAGLQQLLRRGSTIRNWQDVGFADKPFGAMTLPLSSGVMQTIGRVVFDKPIGEFLASDLRGDLRTVDGESRIGSYVSGDDLVALLDRRVAAYRTSYAQRRRSEFAATRRRLVNEASRRVVAQIGRENRARSRRKEAVRDPEGLRRRNAQRVAAAQRSANRVADRQERVAVARAARQFRNQNLAETLAPGRLGIVSYPYYEAHADMLRPLEVDPRDGRGRDSEAPNCRFPSQATINAQSYPLARGVYVYGDDRRLTSVAARTLIAYVLDENATLVQRDELTPLSTASANRVRRRLRIAVPDPPSGDRGTTTTTTTPAQPSSPPSSGVPGIGAAP</sequence>
<feature type="region of interest" description="Disordered" evidence="2">
    <location>
        <begin position="287"/>
        <end position="322"/>
    </location>
</feature>